<dbReference type="AlphaFoldDB" id="A0AAN4Z5D2"/>
<feature type="compositionally biased region" description="Polar residues" evidence="1">
    <location>
        <begin position="589"/>
        <end position="599"/>
    </location>
</feature>
<feature type="region of interest" description="Disordered" evidence="1">
    <location>
        <begin position="726"/>
        <end position="767"/>
    </location>
</feature>
<accession>A0AAN4Z5D2</accession>
<feature type="compositionally biased region" description="Acidic residues" evidence="1">
    <location>
        <begin position="696"/>
        <end position="707"/>
    </location>
</feature>
<feature type="compositionally biased region" description="Basic and acidic residues" evidence="1">
    <location>
        <begin position="480"/>
        <end position="489"/>
    </location>
</feature>
<comment type="caution">
    <text evidence="2">The sequence shown here is derived from an EMBL/GenBank/DDBJ whole genome shotgun (WGS) entry which is preliminary data.</text>
</comment>
<evidence type="ECO:0000256" key="1">
    <source>
        <dbReference type="SAM" id="MobiDB-lite"/>
    </source>
</evidence>
<feature type="region of interest" description="Disordered" evidence="1">
    <location>
        <begin position="290"/>
        <end position="330"/>
    </location>
</feature>
<proteinExistence type="predicted"/>
<feature type="compositionally biased region" description="Low complexity" evidence="1">
    <location>
        <begin position="751"/>
        <end position="762"/>
    </location>
</feature>
<feature type="compositionally biased region" description="Basic and acidic residues" evidence="1">
    <location>
        <begin position="368"/>
        <end position="422"/>
    </location>
</feature>
<organism evidence="2 3">
    <name type="scientific">Pristionchus mayeri</name>
    <dbReference type="NCBI Taxonomy" id="1317129"/>
    <lineage>
        <taxon>Eukaryota</taxon>
        <taxon>Metazoa</taxon>
        <taxon>Ecdysozoa</taxon>
        <taxon>Nematoda</taxon>
        <taxon>Chromadorea</taxon>
        <taxon>Rhabditida</taxon>
        <taxon>Rhabditina</taxon>
        <taxon>Diplogasteromorpha</taxon>
        <taxon>Diplogasteroidea</taxon>
        <taxon>Neodiplogasteridae</taxon>
        <taxon>Pristionchus</taxon>
    </lineage>
</organism>
<protein>
    <submittedName>
        <fullName evidence="2">Uncharacterized protein</fullName>
    </submittedName>
</protein>
<feature type="compositionally biased region" description="Basic and acidic residues" evidence="1">
    <location>
        <begin position="300"/>
        <end position="316"/>
    </location>
</feature>
<feature type="compositionally biased region" description="Basic residues" evidence="1">
    <location>
        <begin position="290"/>
        <end position="299"/>
    </location>
</feature>
<keyword evidence="3" id="KW-1185">Reference proteome</keyword>
<feature type="compositionally biased region" description="Basic and acidic residues" evidence="1">
    <location>
        <begin position="665"/>
        <end position="677"/>
    </location>
</feature>
<feature type="region of interest" description="Disordered" evidence="1">
    <location>
        <begin position="351"/>
        <end position="423"/>
    </location>
</feature>
<feature type="region of interest" description="Disordered" evidence="1">
    <location>
        <begin position="451"/>
        <end position="548"/>
    </location>
</feature>
<gene>
    <name evidence="2" type="ORF">PMAYCL1PPCAC_02443</name>
</gene>
<reference evidence="3" key="1">
    <citation type="submission" date="2022-10" db="EMBL/GenBank/DDBJ databases">
        <title>Genome assembly of Pristionchus species.</title>
        <authorList>
            <person name="Yoshida K."/>
            <person name="Sommer R.J."/>
        </authorList>
    </citation>
    <scope>NUCLEOTIDE SEQUENCE [LARGE SCALE GENOMIC DNA]</scope>
    <source>
        <strain evidence="3">RS5460</strain>
    </source>
</reference>
<evidence type="ECO:0000313" key="3">
    <source>
        <dbReference type="Proteomes" id="UP001328107"/>
    </source>
</evidence>
<sequence>MASLLDASIGVLERTEGYESEAQRLQKVVSERDKYSLQPLPSLPSSPAPPIPPPRSTRPSAPPVPRPRTPAPSMEAKTEAAAVNPRPQLAIETAGGREELMEMYEARHRNWHRRGTVHSSSLRDSPLVSPSPLQHSFSLPAELRERQSVQGMLEQRAKAVRGAFLHLLQRLYRARFETRYDEKKHSRGDAASERQFAEVQKREEEAFRREAKEAKRRAIDPTIRYRDFMQWLKEESERMEGEIECEVERREIRRWERKMKTGGVDQSLLDSSRLSEADKLLDERARKALRARQTAHKHMEKREQVRRLESEARRAVGDGGDSSSARSSIDDASFLLQQSMRRYSMGNEPLRVSSARGATAETSINANRDGRSLDESKSADRKEGGEKRKELMSEMKERLEVKRRQAEEVRRAMEESERRMTETEMVSVAAQLAAHDEYIREVEGVGRVIAQNVQPRSPSGLPPGVEPLDLSSLDEEGEGEEKKSKDSIEKSTPISGKESTLSRDSLDGIPSVPSSIDRSSDPSTTSASKTTSSSSSISTSSSNKTLKATEELSQLLEEIAVEEEKEDTVVAPQFSPLSSGRKDELDLSLPSTAASTGRQELTLDTVPLPDTVPPLEKDVEETPIPVETPQVPPQPMEESIPEERVERSTVPSRALFSPIESSTSRSEETESSSDRGGKIVTGGGRSTVVTRKESIEESSDEIEDETLDVSTTSLKKAISVASEMANPFDGFESSSGGSRKSEEKKEEEMFAPAVTATPTVTASSLDQSTVIEKSPIVQKEKEDDEISWGDGGGLELGGGKCEECRLQLGYGRR</sequence>
<feature type="region of interest" description="Disordered" evidence="1">
    <location>
        <begin position="32"/>
        <end position="83"/>
    </location>
</feature>
<feature type="compositionally biased region" description="Low complexity" evidence="1">
    <location>
        <begin position="321"/>
        <end position="330"/>
    </location>
</feature>
<dbReference type="EMBL" id="BTRK01000001">
    <property type="protein sequence ID" value="GMR32248.1"/>
    <property type="molecule type" value="Genomic_DNA"/>
</dbReference>
<feature type="compositionally biased region" description="Low complexity" evidence="1">
    <location>
        <begin position="521"/>
        <end position="542"/>
    </location>
</feature>
<name>A0AAN4Z5D2_9BILA</name>
<evidence type="ECO:0000313" key="2">
    <source>
        <dbReference type="EMBL" id="GMR32248.1"/>
    </source>
</evidence>
<feature type="region of interest" description="Disordered" evidence="1">
    <location>
        <begin position="561"/>
        <end position="707"/>
    </location>
</feature>
<feature type="compositionally biased region" description="Pro residues" evidence="1">
    <location>
        <begin position="41"/>
        <end position="70"/>
    </location>
</feature>
<dbReference type="Proteomes" id="UP001328107">
    <property type="component" value="Unassembled WGS sequence"/>
</dbReference>
<feature type="compositionally biased region" description="Basic and acidic residues" evidence="1">
    <location>
        <begin position="739"/>
        <end position="748"/>
    </location>
</feature>